<feature type="region of interest" description="Disordered" evidence="2">
    <location>
        <begin position="156"/>
        <end position="176"/>
    </location>
</feature>
<organism evidence="3 4">
    <name type="scientific">Chryseobacterium oryzae</name>
    <dbReference type="NCBI Taxonomy" id="2929799"/>
    <lineage>
        <taxon>Bacteria</taxon>
        <taxon>Pseudomonadati</taxon>
        <taxon>Bacteroidota</taxon>
        <taxon>Flavobacteriia</taxon>
        <taxon>Flavobacteriales</taxon>
        <taxon>Weeksellaceae</taxon>
        <taxon>Chryseobacterium group</taxon>
        <taxon>Chryseobacterium</taxon>
    </lineage>
</organism>
<proteinExistence type="predicted"/>
<feature type="compositionally biased region" description="Acidic residues" evidence="2">
    <location>
        <begin position="165"/>
        <end position="176"/>
    </location>
</feature>
<sequence length="176" mass="19799">MAAMEALTAALKKAAETTIKEGLKKGIEGYKDGKDLRESLKGGFDAMKETGFKEINNFLSPENAEKLNESSEKLNEIQDKIEFEPQNFSENQTEIVSNFNETKENINEVAKDLNENLNEKGLTQEIKETLNEFKDILNQVKEIQEKLKDLGISPDMLSMLNSDTSEIDDMEDADGE</sequence>
<dbReference type="RefSeq" id="WP_243576151.1">
    <property type="nucleotide sequence ID" value="NZ_CP094529.1"/>
</dbReference>
<evidence type="ECO:0000313" key="3">
    <source>
        <dbReference type="EMBL" id="UOE37765.1"/>
    </source>
</evidence>
<gene>
    <name evidence="3" type="ORF">MTP08_11970</name>
</gene>
<keyword evidence="1" id="KW-0175">Coiled coil</keyword>
<keyword evidence="4" id="KW-1185">Reference proteome</keyword>
<dbReference type="Gene3D" id="1.10.287.950">
    <property type="entry name" value="Methyl-accepting chemotaxis protein"/>
    <property type="match status" value="1"/>
</dbReference>
<dbReference type="EMBL" id="CP094529">
    <property type="protein sequence ID" value="UOE37765.1"/>
    <property type="molecule type" value="Genomic_DNA"/>
</dbReference>
<protein>
    <submittedName>
        <fullName evidence="3">Uncharacterized protein</fullName>
    </submittedName>
</protein>
<reference evidence="3 4" key="1">
    <citation type="submission" date="2022-03" db="EMBL/GenBank/DDBJ databases">
        <title>Chryseobacterium sp. isolated from the Andong Sikhe.</title>
        <authorList>
            <person name="Won M."/>
            <person name="Kim S.-J."/>
            <person name="Kwon S.-W."/>
        </authorList>
    </citation>
    <scope>NUCLEOTIDE SEQUENCE [LARGE SCALE GENOMIC DNA]</scope>
    <source>
        <strain evidence="3 4">ADR-1</strain>
    </source>
</reference>
<name>A0ABY4BMI0_9FLAO</name>
<dbReference type="Proteomes" id="UP000831068">
    <property type="component" value="Chromosome"/>
</dbReference>
<evidence type="ECO:0000313" key="4">
    <source>
        <dbReference type="Proteomes" id="UP000831068"/>
    </source>
</evidence>
<evidence type="ECO:0000256" key="2">
    <source>
        <dbReference type="SAM" id="MobiDB-lite"/>
    </source>
</evidence>
<evidence type="ECO:0000256" key="1">
    <source>
        <dbReference type="SAM" id="Coils"/>
    </source>
</evidence>
<feature type="coiled-coil region" evidence="1">
    <location>
        <begin position="96"/>
        <end position="146"/>
    </location>
</feature>
<accession>A0ABY4BMI0</accession>